<dbReference type="OrthoDB" id="7506088at2"/>
<dbReference type="GO" id="GO:0003700">
    <property type="term" value="F:DNA-binding transcription factor activity"/>
    <property type="evidence" value="ECO:0007669"/>
    <property type="project" value="TreeGrafter"/>
</dbReference>
<dbReference type="PANTHER" id="PTHR24567">
    <property type="entry name" value="CRP FAMILY TRANSCRIPTIONAL REGULATORY PROTEIN"/>
    <property type="match status" value="1"/>
</dbReference>
<keyword evidence="1" id="KW-0805">Transcription regulation</keyword>
<evidence type="ECO:0000259" key="4">
    <source>
        <dbReference type="PROSITE" id="PS51063"/>
    </source>
</evidence>
<keyword evidence="5" id="KW-0418">Kinase</keyword>
<dbReference type="GO" id="GO:0005829">
    <property type="term" value="C:cytosol"/>
    <property type="evidence" value="ECO:0007669"/>
    <property type="project" value="TreeGrafter"/>
</dbReference>
<organism evidence="5 6">
    <name type="scientific">Microvirga guangxiensis</name>
    <dbReference type="NCBI Taxonomy" id="549386"/>
    <lineage>
        <taxon>Bacteria</taxon>
        <taxon>Pseudomonadati</taxon>
        <taxon>Pseudomonadota</taxon>
        <taxon>Alphaproteobacteria</taxon>
        <taxon>Hyphomicrobiales</taxon>
        <taxon>Methylobacteriaceae</taxon>
        <taxon>Microvirga</taxon>
    </lineage>
</organism>
<dbReference type="GO" id="GO:0003677">
    <property type="term" value="F:DNA binding"/>
    <property type="evidence" value="ECO:0007669"/>
    <property type="project" value="UniProtKB-KW"/>
</dbReference>
<evidence type="ECO:0000313" key="6">
    <source>
        <dbReference type="Proteomes" id="UP000199569"/>
    </source>
</evidence>
<dbReference type="STRING" id="549386.SAMN02927923_04354"/>
<dbReference type="GO" id="GO:0016301">
    <property type="term" value="F:kinase activity"/>
    <property type="evidence" value="ECO:0007669"/>
    <property type="project" value="UniProtKB-KW"/>
</dbReference>
<dbReference type="CDD" id="cd00038">
    <property type="entry name" value="CAP_ED"/>
    <property type="match status" value="1"/>
</dbReference>
<evidence type="ECO:0000313" key="5">
    <source>
        <dbReference type="EMBL" id="SCZ12586.1"/>
    </source>
</evidence>
<dbReference type="PROSITE" id="PS51063">
    <property type="entry name" value="HTH_CRP_2"/>
    <property type="match status" value="1"/>
</dbReference>
<dbReference type="Gene3D" id="1.10.10.10">
    <property type="entry name" value="Winged helix-like DNA-binding domain superfamily/Winged helix DNA-binding domain"/>
    <property type="match status" value="1"/>
</dbReference>
<dbReference type="InterPro" id="IPR000595">
    <property type="entry name" value="cNMP-bd_dom"/>
</dbReference>
<dbReference type="InterPro" id="IPR014710">
    <property type="entry name" value="RmlC-like_jellyroll"/>
</dbReference>
<keyword evidence="2" id="KW-0238">DNA-binding</keyword>
<dbReference type="InterPro" id="IPR012318">
    <property type="entry name" value="HTH_CRP"/>
</dbReference>
<dbReference type="Pfam" id="PF13545">
    <property type="entry name" value="HTH_Crp_2"/>
    <property type="match status" value="1"/>
</dbReference>
<accession>A0A1G5LIG0</accession>
<keyword evidence="6" id="KW-1185">Reference proteome</keyword>
<proteinExistence type="predicted"/>
<dbReference type="SUPFAM" id="SSF51206">
    <property type="entry name" value="cAMP-binding domain-like"/>
    <property type="match status" value="1"/>
</dbReference>
<evidence type="ECO:0000256" key="1">
    <source>
        <dbReference type="ARBA" id="ARBA00023015"/>
    </source>
</evidence>
<dbReference type="SMART" id="SM00419">
    <property type="entry name" value="HTH_CRP"/>
    <property type="match status" value="1"/>
</dbReference>
<reference evidence="5 6" key="1">
    <citation type="submission" date="2016-10" db="EMBL/GenBank/DDBJ databases">
        <authorList>
            <person name="de Groot N.N."/>
        </authorList>
    </citation>
    <scope>NUCLEOTIDE SEQUENCE [LARGE SCALE GENOMIC DNA]</scope>
    <source>
        <strain evidence="5 6">CGMCC 1.7666</strain>
    </source>
</reference>
<sequence>MGPQEEHGLIVLKDLHRDHRANRLLAALEPADFAVLEPHLEIVDLRKCTVLYEAGDYIRFTYFPHDAIVSLVEDMEDGRAAEVALFGREGVFGLLSAFISGEALGRYVVVVSGTASRIPIERMRQILVLRSRLRRMVAAFNEAVLAQAFQAVACNALHPVEARCCRWLLNTHDRIDQDTLPLTHETLAEMLGVQRSTVSTVLRALQATGLIVQQRGGIVVADRAGLEQAACECYHKVRLRVEKVLPGSYSRSDLNTLLQPAKAEQLLTYPIRPRR</sequence>
<evidence type="ECO:0000256" key="2">
    <source>
        <dbReference type="ARBA" id="ARBA00023125"/>
    </source>
</evidence>
<keyword evidence="3" id="KW-0804">Transcription</keyword>
<keyword evidence="5" id="KW-0808">Transferase</keyword>
<dbReference type="EMBL" id="FMVJ01000019">
    <property type="protein sequence ID" value="SCZ12586.1"/>
    <property type="molecule type" value="Genomic_DNA"/>
</dbReference>
<dbReference type="AlphaFoldDB" id="A0A1G5LIG0"/>
<dbReference type="InterPro" id="IPR050397">
    <property type="entry name" value="Env_Response_Regulators"/>
</dbReference>
<dbReference type="InterPro" id="IPR018490">
    <property type="entry name" value="cNMP-bd_dom_sf"/>
</dbReference>
<dbReference type="InterPro" id="IPR036388">
    <property type="entry name" value="WH-like_DNA-bd_sf"/>
</dbReference>
<dbReference type="SUPFAM" id="SSF46785">
    <property type="entry name" value="Winged helix' DNA-binding domain"/>
    <property type="match status" value="1"/>
</dbReference>
<dbReference type="Proteomes" id="UP000199569">
    <property type="component" value="Unassembled WGS sequence"/>
</dbReference>
<dbReference type="InterPro" id="IPR036390">
    <property type="entry name" value="WH_DNA-bd_sf"/>
</dbReference>
<dbReference type="Gene3D" id="2.60.120.10">
    <property type="entry name" value="Jelly Rolls"/>
    <property type="match status" value="1"/>
</dbReference>
<name>A0A1G5LIG0_9HYPH</name>
<protein>
    <submittedName>
        <fullName evidence="5">cAMP-binding domain of CRP or a regulatory subunit of cAMP-dependent protein kinases</fullName>
    </submittedName>
</protein>
<feature type="domain" description="HTH crp-type" evidence="4">
    <location>
        <begin position="158"/>
        <end position="224"/>
    </location>
</feature>
<evidence type="ECO:0000256" key="3">
    <source>
        <dbReference type="ARBA" id="ARBA00023163"/>
    </source>
</evidence>
<dbReference type="PANTHER" id="PTHR24567:SF74">
    <property type="entry name" value="HTH-TYPE TRANSCRIPTIONAL REGULATOR ARCR"/>
    <property type="match status" value="1"/>
</dbReference>
<gene>
    <name evidence="5" type="ORF">SAMN02927923_04354</name>
</gene>